<comment type="caution">
    <text evidence="2">The sequence shown here is derived from an EMBL/GenBank/DDBJ whole genome shotgun (WGS) entry which is preliminary data.</text>
</comment>
<keyword evidence="4" id="KW-1185">Reference proteome</keyword>
<protein>
    <submittedName>
        <fullName evidence="2">Uncharacterized protein</fullName>
    </submittedName>
</protein>
<name>A0A511SUA3_MYXFU</name>
<evidence type="ECO:0000256" key="1">
    <source>
        <dbReference type="SAM" id="MobiDB-lite"/>
    </source>
</evidence>
<accession>A0A511SUA3</accession>
<organism evidence="2 5">
    <name type="scientific">Myxococcus fulvus</name>
    <dbReference type="NCBI Taxonomy" id="33"/>
    <lineage>
        <taxon>Bacteria</taxon>
        <taxon>Pseudomonadati</taxon>
        <taxon>Myxococcota</taxon>
        <taxon>Myxococcia</taxon>
        <taxon>Myxococcales</taxon>
        <taxon>Cystobacterineae</taxon>
        <taxon>Myxococcaceae</taxon>
        <taxon>Myxococcus</taxon>
    </lineage>
</organism>
<dbReference type="AlphaFoldDB" id="A0A511SUA3"/>
<dbReference type="Proteomes" id="UP000183760">
    <property type="component" value="Unassembled WGS sequence"/>
</dbReference>
<reference evidence="2 5" key="2">
    <citation type="submission" date="2019-07" db="EMBL/GenBank/DDBJ databases">
        <title>Whole genome shotgun sequence of Myxococcus fulvus NBRC 100333.</title>
        <authorList>
            <person name="Hosoyama A."/>
            <person name="Uohara A."/>
            <person name="Ohji S."/>
            <person name="Ichikawa N."/>
        </authorList>
    </citation>
    <scope>NUCLEOTIDE SEQUENCE [LARGE SCALE GENOMIC DNA]</scope>
    <source>
        <strain evidence="2 5">NBRC 100333</strain>
    </source>
</reference>
<proteinExistence type="predicted"/>
<dbReference type="Proteomes" id="UP000321514">
    <property type="component" value="Unassembled WGS sequence"/>
</dbReference>
<evidence type="ECO:0000313" key="3">
    <source>
        <dbReference type="EMBL" id="SET04963.1"/>
    </source>
</evidence>
<dbReference type="EMBL" id="BJXR01000009">
    <property type="protein sequence ID" value="GEN05499.1"/>
    <property type="molecule type" value="Genomic_DNA"/>
</dbReference>
<evidence type="ECO:0000313" key="2">
    <source>
        <dbReference type="EMBL" id="GEN05499.1"/>
    </source>
</evidence>
<evidence type="ECO:0000313" key="4">
    <source>
        <dbReference type="Proteomes" id="UP000183760"/>
    </source>
</evidence>
<dbReference type="EMBL" id="FOIB01000001">
    <property type="protein sequence ID" value="SET04963.1"/>
    <property type="molecule type" value="Genomic_DNA"/>
</dbReference>
<reference evidence="3 4" key="1">
    <citation type="submission" date="2016-10" db="EMBL/GenBank/DDBJ databases">
        <authorList>
            <person name="Varghese N."/>
            <person name="Submissions S."/>
        </authorList>
    </citation>
    <scope>NUCLEOTIDE SEQUENCE [LARGE SCALE GENOMIC DNA]</scope>
    <source>
        <strain evidence="3 4">DSM 16525</strain>
    </source>
</reference>
<evidence type="ECO:0000313" key="5">
    <source>
        <dbReference type="Proteomes" id="UP000321514"/>
    </source>
</evidence>
<gene>
    <name evidence="2" type="ORF">MFU01_05360</name>
    <name evidence="3" type="ORF">SAMN05443572_101953</name>
</gene>
<feature type="region of interest" description="Disordered" evidence="1">
    <location>
        <begin position="1"/>
        <end position="25"/>
    </location>
</feature>
<sequence>MRSGEQVLPGQTKCPRRGSPSASVREDLVVPTARIAPLYPAKVRRAFRSPESVRMRHALLRTLARMRGPVHAG</sequence>